<reference evidence="2" key="1">
    <citation type="submission" date="2023-07" db="EMBL/GenBank/DDBJ databases">
        <authorList>
            <person name="Aktuganov G."/>
            <person name="Boyko T."/>
            <person name="Delegan Y."/>
            <person name="Galimzianova N."/>
            <person name="Gilvanova E."/>
            <person name="Korobov V."/>
            <person name="Kuzmina L."/>
            <person name="Melentiev A."/>
            <person name="Milman P."/>
            <person name="Ryabova A."/>
            <person name="Stupak E."/>
            <person name="Yasakov T."/>
            <person name="Zharikova N."/>
            <person name="Zhurenko E."/>
        </authorList>
    </citation>
    <scope>NUCLEOTIDE SEQUENCE</scope>
    <source>
        <strain evidence="2">IB-739</strain>
    </source>
</reference>
<dbReference type="EMBL" id="JAUMKJ010000002">
    <property type="protein sequence ID" value="MDO3675905.1"/>
    <property type="molecule type" value="Genomic_DNA"/>
</dbReference>
<name>A0ABT8V7F7_9BACL</name>
<keyword evidence="3" id="KW-1185">Reference proteome</keyword>
<keyword evidence="1" id="KW-0812">Transmembrane</keyword>
<feature type="transmembrane region" description="Helical" evidence="1">
    <location>
        <begin position="12"/>
        <end position="37"/>
    </location>
</feature>
<keyword evidence="1" id="KW-1133">Transmembrane helix</keyword>
<evidence type="ECO:0000256" key="1">
    <source>
        <dbReference type="SAM" id="Phobius"/>
    </source>
</evidence>
<proteinExistence type="predicted"/>
<evidence type="ECO:0000313" key="2">
    <source>
        <dbReference type="EMBL" id="MDO3675905.1"/>
    </source>
</evidence>
<evidence type="ECO:0000313" key="3">
    <source>
        <dbReference type="Proteomes" id="UP001168883"/>
    </source>
</evidence>
<organism evidence="2 3">
    <name type="scientific">Paenibacillus ehimensis</name>
    <dbReference type="NCBI Taxonomy" id="79264"/>
    <lineage>
        <taxon>Bacteria</taxon>
        <taxon>Bacillati</taxon>
        <taxon>Bacillota</taxon>
        <taxon>Bacilli</taxon>
        <taxon>Bacillales</taxon>
        <taxon>Paenibacillaceae</taxon>
        <taxon>Paenibacillus</taxon>
    </lineage>
</organism>
<protein>
    <submittedName>
        <fullName evidence="2">Uncharacterized protein</fullName>
    </submittedName>
</protein>
<dbReference type="Proteomes" id="UP001168883">
    <property type="component" value="Unassembled WGS sequence"/>
</dbReference>
<accession>A0ABT8V7F7</accession>
<gene>
    <name evidence="2" type="ORF">Q3C12_02740</name>
</gene>
<sequence length="53" mass="5531">MPDMGTLKEAGFLPAVLIAGGAAYSGILAVVAVFYAVRRLAGKRPQAKNKRKG</sequence>
<keyword evidence="1" id="KW-0472">Membrane</keyword>
<comment type="caution">
    <text evidence="2">The sequence shown here is derived from an EMBL/GenBank/DDBJ whole genome shotgun (WGS) entry which is preliminary data.</text>
</comment>
<dbReference type="RefSeq" id="WP_161782236.1">
    <property type="nucleotide sequence ID" value="NZ_JARLKN010000022.1"/>
</dbReference>